<feature type="transmembrane region" description="Helical" evidence="3">
    <location>
        <begin position="7"/>
        <end position="25"/>
    </location>
</feature>
<evidence type="ECO:0000256" key="2">
    <source>
        <dbReference type="SAM" id="MobiDB-lite"/>
    </source>
</evidence>
<dbReference type="GO" id="GO:0009253">
    <property type="term" value="P:peptidoglycan catabolic process"/>
    <property type="evidence" value="ECO:0007669"/>
    <property type="project" value="InterPro"/>
</dbReference>
<accession>A0A1Z3HR41</accession>
<dbReference type="SUPFAM" id="SSF53955">
    <property type="entry name" value="Lysozyme-like"/>
    <property type="match status" value="1"/>
</dbReference>
<dbReference type="InterPro" id="IPR013230">
    <property type="entry name" value="Peptidase_M15A_C"/>
</dbReference>
<dbReference type="PRINTS" id="PR00749">
    <property type="entry name" value="LYSOZYMEG"/>
</dbReference>
<feature type="transmembrane region" description="Helical" evidence="3">
    <location>
        <begin position="37"/>
        <end position="57"/>
    </location>
</feature>
<protein>
    <recommendedName>
        <fullName evidence="4">Peptidase M15A C-terminal domain-containing protein</fullName>
    </recommendedName>
</protein>
<feature type="domain" description="Peptidase M15A C-terminal" evidence="4">
    <location>
        <begin position="761"/>
        <end position="876"/>
    </location>
</feature>
<feature type="region of interest" description="Disordered" evidence="2">
    <location>
        <begin position="445"/>
        <end position="470"/>
    </location>
</feature>
<proteinExistence type="predicted"/>
<dbReference type="KEGG" id="hhg:XM38_036800"/>
<keyword evidence="3" id="KW-1133">Transmembrane helix</keyword>
<feature type="compositionally biased region" description="Low complexity" evidence="2">
    <location>
        <begin position="406"/>
        <end position="415"/>
    </location>
</feature>
<keyword evidence="6" id="KW-1185">Reference proteome</keyword>
<dbReference type="RefSeq" id="WP_080810291.1">
    <property type="nucleotide sequence ID" value="NZ_CP021983.2"/>
</dbReference>
<keyword evidence="3" id="KW-0812">Transmembrane</keyword>
<dbReference type="InterPro" id="IPR009045">
    <property type="entry name" value="Zn_M74/Hedgehog-like"/>
</dbReference>
<dbReference type="InterPro" id="IPR002152">
    <property type="entry name" value="Glyco_hydro_23"/>
</dbReference>
<dbReference type="PANTHER" id="PTHR31698">
    <property type="entry name" value="LYSOZYME G FAMILY MEMBER"/>
    <property type="match status" value="1"/>
</dbReference>
<evidence type="ECO:0000256" key="3">
    <source>
        <dbReference type="SAM" id="Phobius"/>
    </source>
</evidence>
<dbReference type="Proteomes" id="UP000191901">
    <property type="component" value="Chromosome"/>
</dbReference>
<dbReference type="EMBL" id="CP021983">
    <property type="protein sequence ID" value="ASC72722.1"/>
    <property type="molecule type" value="Genomic_DNA"/>
</dbReference>
<evidence type="ECO:0000313" key="5">
    <source>
        <dbReference type="EMBL" id="ASC72722.1"/>
    </source>
</evidence>
<feature type="compositionally biased region" description="Polar residues" evidence="2">
    <location>
        <begin position="445"/>
        <end position="458"/>
    </location>
</feature>
<keyword evidence="3" id="KW-0472">Membrane</keyword>
<dbReference type="Gene3D" id="3.30.1380.10">
    <property type="match status" value="1"/>
</dbReference>
<name>A0A1Z3HR41_9CYAN</name>
<feature type="coiled-coil region" evidence="1">
    <location>
        <begin position="145"/>
        <end position="172"/>
    </location>
</feature>
<evidence type="ECO:0000256" key="1">
    <source>
        <dbReference type="SAM" id="Coils"/>
    </source>
</evidence>
<dbReference type="InterPro" id="IPR023346">
    <property type="entry name" value="Lysozyme-like_dom_sf"/>
</dbReference>
<sequence>MNRTLQIYKTFLLGLFIGLAYALLVSGPPDAVLPEWFQYRVFILTFSGVVGGILYTVMLDGKIEMPYMSEDGRDLQIGILGDILLGISGAYLLDFVTDYPSDTSLSNFNILLAAKGIVGGYGAKALLNMALEKVLKRIHRMETVTQEAVQKKQELSHQVEELSDQNQSLTESGELIDQVNLQVNEGLPSRQLADLKQRIRSASPDVRQRIFGLVKEMRSMSWRSQGLRNRTTRTIPIFEALVASDERYHPYHAQLAFACKDAVPPELDRAIVELDRAIELRGEQEQAATWKYELNRAIARIEKEYSETGGVTSDPSLREAILKDLLAVTRTHGLAQVINQAEAEQIPTPIMEWIVRNQDWLRSHPDTRNLINDVLRTVPGRNAIAAAPSGQVSPQRDAGNGPSVQSGPPTSGSTMSPPPSPPSDGGVAVQPKTANRWALALAQAPTNGASDRTASQDGLSGGLTASHKMAERDLPEVKRLAERFRQVGDRAGIPPALIAAIASRESRCGRVLDANGRGDHGNAFGIMQVDQRYHTQAGSDGDPASLEHLSQGVGILADGLRQVEANHSDWEDPYILRGAIAAYNFGVSNVRTKAGIDEGTTGDDYSSDVVARAQFFIPHLLLTPVTVSDQNNGQAVWSVERIAETLQTVEDAIPIDEWDEAMATAIKQGLARLYLWTPGADLKQAWAVFKQSIYQSDPDYIGPGSVRLLLDALGVDHPAAEESVPAEDTPTQTNPDAGSQTGTSKHLPHYNQLVYENEYIIAGVPLTWGECTKGMSRWPTQKLEVDNGRRLAKVFGEVRAAFGEPLIITSGFRPEPINRRVGGVSNSQHVPFKALDIRPLRSANNEGFARLLQILRNNPKVVGIGRGQRKGFLHMDIRDGRRVEWDY</sequence>
<feature type="region of interest" description="Disordered" evidence="2">
    <location>
        <begin position="720"/>
        <end position="746"/>
    </location>
</feature>
<dbReference type="Pfam" id="PF08291">
    <property type="entry name" value="Peptidase_M15_3"/>
    <property type="match status" value="1"/>
</dbReference>
<organism evidence="5 6">
    <name type="scientific">Halomicronema hongdechloris C2206</name>
    <dbReference type="NCBI Taxonomy" id="1641165"/>
    <lineage>
        <taxon>Bacteria</taxon>
        <taxon>Bacillati</taxon>
        <taxon>Cyanobacteriota</taxon>
        <taxon>Cyanophyceae</taxon>
        <taxon>Nodosilineales</taxon>
        <taxon>Nodosilineaceae</taxon>
        <taxon>Halomicronema</taxon>
    </lineage>
</organism>
<dbReference type="SUPFAM" id="SSF55166">
    <property type="entry name" value="Hedgehog/DD-peptidase"/>
    <property type="match status" value="1"/>
</dbReference>
<reference evidence="5 6" key="1">
    <citation type="journal article" date="2016" name="Biochim. Biophys. Acta">
        <title>Characterization of red-shifted phycobilisomes isolated from the chlorophyll f-containing cyanobacterium Halomicronema hongdechloris.</title>
        <authorList>
            <person name="Li Y."/>
            <person name="Lin Y."/>
            <person name="Garvey C.J."/>
            <person name="Birch D."/>
            <person name="Corkery R.W."/>
            <person name="Loughlin P.C."/>
            <person name="Scheer H."/>
            <person name="Willows R.D."/>
            <person name="Chen M."/>
        </authorList>
    </citation>
    <scope>NUCLEOTIDE SEQUENCE [LARGE SCALE GENOMIC DNA]</scope>
    <source>
        <strain evidence="5 6">C2206</strain>
    </source>
</reference>
<dbReference type="Gene3D" id="1.10.530.10">
    <property type="match status" value="1"/>
</dbReference>
<feature type="transmembrane region" description="Helical" evidence="3">
    <location>
        <begin position="77"/>
        <end position="96"/>
    </location>
</feature>
<keyword evidence="1" id="KW-0175">Coiled coil</keyword>
<dbReference type="OrthoDB" id="524886at2"/>
<dbReference type="GO" id="GO:0003796">
    <property type="term" value="F:lysozyme activity"/>
    <property type="evidence" value="ECO:0007669"/>
    <property type="project" value="InterPro"/>
</dbReference>
<dbReference type="CDD" id="cd01021">
    <property type="entry name" value="GEWL"/>
    <property type="match status" value="1"/>
</dbReference>
<evidence type="ECO:0000259" key="4">
    <source>
        <dbReference type="Pfam" id="PF08291"/>
    </source>
</evidence>
<feature type="compositionally biased region" description="Polar residues" evidence="2">
    <location>
        <begin position="729"/>
        <end position="744"/>
    </location>
</feature>
<feature type="region of interest" description="Disordered" evidence="2">
    <location>
        <begin position="386"/>
        <end position="430"/>
    </location>
</feature>
<dbReference type="AlphaFoldDB" id="A0A1Z3HR41"/>
<evidence type="ECO:0000313" key="6">
    <source>
        <dbReference type="Proteomes" id="UP000191901"/>
    </source>
</evidence>
<dbReference type="PANTHER" id="PTHR31698:SF8">
    <property type="entry name" value="LYSOZYME G-RELATED"/>
    <property type="match status" value="1"/>
</dbReference>
<gene>
    <name evidence="5" type="ORF">XM38_036800</name>
</gene>